<reference evidence="1 2" key="1">
    <citation type="journal article" date="2016" name="Mol. Biol. Evol.">
        <title>Comparative Genomics of Early-Diverging Mushroom-Forming Fungi Provides Insights into the Origins of Lignocellulose Decay Capabilities.</title>
        <authorList>
            <person name="Nagy L.G."/>
            <person name="Riley R."/>
            <person name="Tritt A."/>
            <person name="Adam C."/>
            <person name="Daum C."/>
            <person name="Floudas D."/>
            <person name="Sun H."/>
            <person name="Yadav J.S."/>
            <person name="Pangilinan J."/>
            <person name="Larsson K.H."/>
            <person name="Matsuura K."/>
            <person name="Barry K."/>
            <person name="Labutti K."/>
            <person name="Kuo R."/>
            <person name="Ohm R.A."/>
            <person name="Bhattacharya S.S."/>
            <person name="Shirouzu T."/>
            <person name="Yoshinaga Y."/>
            <person name="Martin F.M."/>
            <person name="Grigoriev I.V."/>
            <person name="Hibbett D.S."/>
        </authorList>
    </citation>
    <scope>NUCLEOTIDE SEQUENCE [LARGE SCALE GENOMIC DNA]</scope>
    <source>
        <strain evidence="1 2">HHB14362 ss-1</strain>
    </source>
</reference>
<protein>
    <submittedName>
        <fullName evidence="1">Uncharacterized protein</fullName>
    </submittedName>
</protein>
<proteinExistence type="predicted"/>
<sequence length="97" mass="10915">RCGFFLDPSVQLWIRIYSSSLMPALHSDLSWINSHDLLWIHSPALPTFVMDRTLVSKGPFVPPLSLHGLFLLSYHPYPDGLCAVDIAGERLEHCAIN</sequence>
<dbReference type="InParanoid" id="A0A165Q4P3"/>
<keyword evidence="2" id="KW-1185">Reference proteome</keyword>
<evidence type="ECO:0000313" key="2">
    <source>
        <dbReference type="Proteomes" id="UP000076761"/>
    </source>
</evidence>
<dbReference type="EMBL" id="KV425601">
    <property type="protein sequence ID" value="KZT21914.1"/>
    <property type="molecule type" value="Genomic_DNA"/>
</dbReference>
<gene>
    <name evidence="1" type="ORF">NEOLEDRAFT_1138669</name>
</gene>
<dbReference type="AlphaFoldDB" id="A0A165Q4P3"/>
<feature type="non-terminal residue" evidence="1">
    <location>
        <position position="97"/>
    </location>
</feature>
<accession>A0A165Q4P3</accession>
<evidence type="ECO:0000313" key="1">
    <source>
        <dbReference type="EMBL" id="KZT21914.1"/>
    </source>
</evidence>
<dbReference type="Proteomes" id="UP000076761">
    <property type="component" value="Unassembled WGS sequence"/>
</dbReference>
<organism evidence="1 2">
    <name type="scientific">Neolentinus lepideus HHB14362 ss-1</name>
    <dbReference type="NCBI Taxonomy" id="1314782"/>
    <lineage>
        <taxon>Eukaryota</taxon>
        <taxon>Fungi</taxon>
        <taxon>Dikarya</taxon>
        <taxon>Basidiomycota</taxon>
        <taxon>Agaricomycotina</taxon>
        <taxon>Agaricomycetes</taxon>
        <taxon>Gloeophyllales</taxon>
        <taxon>Gloeophyllaceae</taxon>
        <taxon>Neolentinus</taxon>
    </lineage>
</organism>
<name>A0A165Q4P3_9AGAM</name>
<feature type="non-terminal residue" evidence="1">
    <location>
        <position position="1"/>
    </location>
</feature>